<dbReference type="PANTHER" id="PTHR30579:SF3">
    <property type="entry name" value="TRANSCRIPTIONAL REGULATORY PROTEIN"/>
    <property type="match status" value="1"/>
</dbReference>
<proteinExistence type="inferred from homology"/>
<dbReference type="Gene3D" id="1.10.10.10">
    <property type="entry name" value="Winged helix-like DNA-binding domain superfamily/Winged helix DNA-binding domain"/>
    <property type="match status" value="1"/>
</dbReference>
<dbReference type="PANTHER" id="PTHR30579">
    <property type="entry name" value="TRANSCRIPTIONAL REGULATOR"/>
    <property type="match status" value="1"/>
</dbReference>
<dbReference type="GO" id="GO:0003677">
    <property type="term" value="F:DNA binding"/>
    <property type="evidence" value="ECO:0007669"/>
    <property type="project" value="UniProtKB-KW"/>
</dbReference>
<dbReference type="Pfam" id="PF03466">
    <property type="entry name" value="LysR_substrate"/>
    <property type="match status" value="1"/>
</dbReference>
<dbReference type="AlphaFoldDB" id="A0A7Y7YFH0"/>
<dbReference type="RefSeq" id="WP_177058003.1">
    <property type="nucleotide sequence ID" value="NZ_JACAPS010000015.1"/>
</dbReference>
<evidence type="ECO:0000256" key="1">
    <source>
        <dbReference type="ARBA" id="ARBA00009437"/>
    </source>
</evidence>
<dbReference type="PROSITE" id="PS50931">
    <property type="entry name" value="HTH_LYSR"/>
    <property type="match status" value="1"/>
</dbReference>
<evidence type="ECO:0000259" key="5">
    <source>
        <dbReference type="PROSITE" id="PS50931"/>
    </source>
</evidence>
<sequence>MKDLDWNDLRYLLAMARGRSAAGAARALGVSHATVLRRLQALEQEVGTALFDRLQTGYIPTDAGQRLIEIGEALERALTGARREMEGQAKGLAGPVRFTTTDSLADCILPNILHTFHERFPAITVEMRITNARLDLDRREADVALRPTHEPPPAWVGKSLARMDWGVYAGPSCLKAGRHGPAVQTWLLPDGQLAEGPINPWLRERIGGATIAATADSFLALRRLAEIGTGATVLPCFMAHGTELELLEFPPRALSPGLWLLTHPHLRGSGRIKAFMDHLAQHIHVLRGRFETS</sequence>
<keyword evidence="3" id="KW-0238">DNA-binding</keyword>
<name>A0A7Y7YFH0_9PSED</name>
<dbReference type="Gene3D" id="3.40.190.290">
    <property type="match status" value="1"/>
</dbReference>
<accession>A0A7Y7YFH0</accession>
<dbReference type="SUPFAM" id="SSF46785">
    <property type="entry name" value="Winged helix' DNA-binding domain"/>
    <property type="match status" value="1"/>
</dbReference>
<dbReference type="EMBL" id="JACAQD010000032">
    <property type="protein sequence ID" value="NWC35423.1"/>
    <property type="molecule type" value="Genomic_DNA"/>
</dbReference>
<gene>
    <name evidence="6" type="ORF">HX876_23880</name>
</gene>
<dbReference type="InterPro" id="IPR036388">
    <property type="entry name" value="WH-like_DNA-bd_sf"/>
</dbReference>
<dbReference type="InterPro" id="IPR050176">
    <property type="entry name" value="LTTR"/>
</dbReference>
<organism evidence="6 7">
    <name type="scientific">Pseudomonas gingeri</name>
    <dbReference type="NCBI Taxonomy" id="117681"/>
    <lineage>
        <taxon>Bacteria</taxon>
        <taxon>Pseudomonadati</taxon>
        <taxon>Pseudomonadota</taxon>
        <taxon>Gammaproteobacteria</taxon>
        <taxon>Pseudomonadales</taxon>
        <taxon>Pseudomonadaceae</taxon>
        <taxon>Pseudomonas</taxon>
    </lineage>
</organism>
<evidence type="ECO:0000256" key="2">
    <source>
        <dbReference type="ARBA" id="ARBA00023015"/>
    </source>
</evidence>
<dbReference type="Proteomes" id="UP000520592">
    <property type="component" value="Unassembled WGS sequence"/>
</dbReference>
<comment type="caution">
    <text evidence="6">The sequence shown here is derived from an EMBL/GenBank/DDBJ whole genome shotgun (WGS) entry which is preliminary data.</text>
</comment>
<dbReference type="InterPro" id="IPR036390">
    <property type="entry name" value="WH_DNA-bd_sf"/>
</dbReference>
<reference evidence="6 7" key="1">
    <citation type="submission" date="2020-04" db="EMBL/GenBank/DDBJ databases">
        <title>Molecular characterization of pseudomonads from Agaricus bisporus reveal novel blotch 2 pathogens in Western Europe.</title>
        <authorList>
            <person name="Taparia T."/>
            <person name="Krijger M."/>
            <person name="Haynes E."/>
            <person name="Elpinstone J.G."/>
            <person name="Noble R."/>
            <person name="Van Der Wolf J."/>
        </authorList>
    </citation>
    <scope>NUCLEOTIDE SEQUENCE [LARGE SCALE GENOMIC DNA]</scope>
    <source>
        <strain evidence="6 7">IPO3737</strain>
    </source>
</reference>
<dbReference type="SUPFAM" id="SSF53850">
    <property type="entry name" value="Periplasmic binding protein-like II"/>
    <property type="match status" value="1"/>
</dbReference>
<keyword evidence="2" id="KW-0805">Transcription regulation</keyword>
<comment type="similarity">
    <text evidence="1">Belongs to the LysR transcriptional regulatory family.</text>
</comment>
<evidence type="ECO:0000256" key="3">
    <source>
        <dbReference type="ARBA" id="ARBA00023125"/>
    </source>
</evidence>
<evidence type="ECO:0000256" key="4">
    <source>
        <dbReference type="ARBA" id="ARBA00023163"/>
    </source>
</evidence>
<dbReference type="InterPro" id="IPR000847">
    <property type="entry name" value="LysR_HTH_N"/>
</dbReference>
<protein>
    <submittedName>
        <fullName evidence="6">LysR family transcriptional regulator</fullName>
    </submittedName>
</protein>
<evidence type="ECO:0000313" key="6">
    <source>
        <dbReference type="EMBL" id="NWC35423.1"/>
    </source>
</evidence>
<dbReference type="Pfam" id="PF00126">
    <property type="entry name" value="HTH_1"/>
    <property type="match status" value="1"/>
</dbReference>
<dbReference type="GO" id="GO:0003700">
    <property type="term" value="F:DNA-binding transcription factor activity"/>
    <property type="evidence" value="ECO:0007669"/>
    <property type="project" value="InterPro"/>
</dbReference>
<keyword evidence="4" id="KW-0804">Transcription</keyword>
<evidence type="ECO:0000313" key="7">
    <source>
        <dbReference type="Proteomes" id="UP000520592"/>
    </source>
</evidence>
<feature type="domain" description="HTH lysR-type" evidence="5">
    <location>
        <begin position="4"/>
        <end position="61"/>
    </location>
</feature>
<dbReference type="InterPro" id="IPR005119">
    <property type="entry name" value="LysR_subst-bd"/>
</dbReference>